<proteinExistence type="predicted"/>
<name>K0SVU7_THAOC</name>
<feature type="non-terminal residue" evidence="1">
    <location>
        <position position="1"/>
    </location>
</feature>
<evidence type="ECO:0000313" key="1">
    <source>
        <dbReference type="EMBL" id="EJK70543.1"/>
    </source>
</evidence>
<gene>
    <name evidence="1" type="ORF">THAOC_08084</name>
</gene>
<dbReference type="AlphaFoldDB" id="K0SVU7"/>
<accession>K0SVU7</accession>
<dbReference type="EMBL" id="AGNL01008383">
    <property type="protein sequence ID" value="EJK70543.1"/>
    <property type="molecule type" value="Genomic_DNA"/>
</dbReference>
<keyword evidence="2" id="KW-1185">Reference proteome</keyword>
<dbReference type="Proteomes" id="UP000266841">
    <property type="component" value="Unassembled WGS sequence"/>
</dbReference>
<comment type="caution">
    <text evidence="1">The sequence shown here is derived from an EMBL/GenBank/DDBJ whole genome shotgun (WGS) entry which is preliminary data.</text>
</comment>
<evidence type="ECO:0000313" key="2">
    <source>
        <dbReference type="Proteomes" id="UP000266841"/>
    </source>
</evidence>
<sequence length="31" mass="3448">MEDFRRKARLVAGGHMTEVHPSITYSKCGVA</sequence>
<reference evidence="1 2" key="1">
    <citation type="journal article" date="2012" name="Genome Biol.">
        <title>Genome and low-iron response of an oceanic diatom adapted to chronic iron limitation.</title>
        <authorList>
            <person name="Lommer M."/>
            <person name="Specht M."/>
            <person name="Roy A.S."/>
            <person name="Kraemer L."/>
            <person name="Andreson R."/>
            <person name="Gutowska M.A."/>
            <person name="Wolf J."/>
            <person name="Bergner S.V."/>
            <person name="Schilhabel M.B."/>
            <person name="Klostermeier U.C."/>
            <person name="Beiko R.G."/>
            <person name="Rosenstiel P."/>
            <person name="Hippler M."/>
            <person name="Laroche J."/>
        </authorList>
    </citation>
    <scope>NUCLEOTIDE SEQUENCE [LARGE SCALE GENOMIC DNA]</scope>
    <source>
        <strain evidence="1 2">CCMP1005</strain>
    </source>
</reference>
<protein>
    <submittedName>
        <fullName evidence="1">Uncharacterized protein</fullName>
    </submittedName>
</protein>
<organism evidence="1 2">
    <name type="scientific">Thalassiosira oceanica</name>
    <name type="common">Marine diatom</name>
    <dbReference type="NCBI Taxonomy" id="159749"/>
    <lineage>
        <taxon>Eukaryota</taxon>
        <taxon>Sar</taxon>
        <taxon>Stramenopiles</taxon>
        <taxon>Ochrophyta</taxon>
        <taxon>Bacillariophyta</taxon>
        <taxon>Coscinodiscophyceae</taxon>
        <taxon>Thalassiosirophycidae</taxon>
        <taxon>Thalassiosirales</taxon>
        <taxon>Thalassiosiraceae</taxon>
        <taxon>Thalassiosira</taxon>
    </lineage>
</organism>